<reference evidence="2" key="1">
    <citation type="journal article" date="2019" name="Int. J. Syst. Evol. Microbiol.">
        <title>The Global Catalogue of Microorganisms (GCM) 10K type strain sequencing project: providing services to taxonomists for standard genome sequencing and annotation.</title>
        <authorList>
            <consortium name="The Broad Institute Genomics Platform"/>
            <consortium name="The Broad Institute Genome Sequencing Center for Infectious Disease"/>
            <person name="Wu L."/>
            <person name="Ma J."/>
        </authorList>
    </citation>
    <scope>NUCLEOTIDE SEQUENCE [LARGE SCALE GENOMIC DNA]</scope>
    <source>
        <strain evidence="2">CGMCC 1.10698</strain>
    </source>
</reference>
<evidence type="ECO:0000313" key="1">
    <source>
        <dbReference type="EMBL" id="MFC4267210.1"/>
    </source>
</evidence>
<proteinExistence type="predicted"/>
<evidence type="ECO:0000313" key="2">
    <source>
        <dbReference type="Proteomes" id="UP001595773"/>
    </source>
</evidence>
<gene>
    <name evidence="1" type="ORF">ACFOW9_16510</name>
</gene>
<keyword evidence="2" id="KW-1185">Reference proteome</keyword>
<dbReference type="EMBL" id="JBHSCQ010000024">
    <property type="protein sequence ID" value="MFC4267210.1"/>
    <property type="molecule type" value="Genomic_DNA"/>
</dbReference>
<accession>A0ABV8R4A4</accession>
<protein>
    <submittedName>
        <fullName evidence="1">Helix-turn-helix transcriptional regulator</fullName>
    </submittedName>
</protein>
<dbReference type="RefSeq" id="WP_230068287.1">
    <property type="nucleotide sequence ID" value="NZ_BAABLL010000017.1"/>
</dbReference>
<name>A0ABV8R4A4_9MICC</name>
<organism evidence="1 2">
    <name type="scientific">Arthrobacter cryoconiti</name>
    <dbReference type="NCBI Taxonomy" id="748907"/>
    <lineage>
        <taxon>Bacteria</taxon>
        <taxon>Bacillati</taxon>
        <taxon>Actinomycetota</taxon>
        <taxon>Actinomycetes</taxon>
        <taxon>Micrococcales</taxon>
        <taxon>Micrococcaceae</taxon>
        <taxon>Arthrobacter</taxon>
    </lineage>
</organism>
<sequence>MSVQDVAKVLGVSAPRIRQLVKEKKLPEPTKFGERASLWSRADVEALRFTQDGEGVVSERTSLMPTPAGPLLRVVDDVFISNRKRWGRNHIQIHVRIFQGPVEGVNRTVVIVSELPEGGSITNWIETVANEITARYLQGNTHAVTWIQTLFKGFAGPDYEYQVQNVTMRLVNDDLPHSGVQGFLDKITTFGRTSANNSEQPAGYHDPNWHPSSIEEVHRILGQSIEWYPLEGYSLREIEHWQRTGRPREVEVDPLGLKPVVDALETMNRIPRSHPYSRAARSLCPILANIAMIKDADDGRLTGQDSAGNFLKEREDYNVAAGITQSAAKLVPYRLVGEDSALAARHSTGPLTLPWELDTGEIADLYLELRAWKDETDKYSVDHDESLHEHITTVLGWLRSPALGDELDARQDIYPLGHIRGFDIAGTWDRAYVDSVDFSVKIDPANRILRMMHEHAGDGSSQNTMRYGYDPFGNFVADTNDPTWPMFWVYWPTIPKPIPLDGQIVADGQTGDRPAFVAKNGKIVGLLPQFPAFHHSGWNFGYGGGGPGRLAADIIEAINWQEKLPRESMPWRWVDDAVCHSDKDTLSVNIADIMRRLDTETTP</sequence>
<dbReference type="Proteomes" id="UP001595773">
    <property type="component" value="Unassembled WGS sequence"/>
</dbReference>
<comment type="caution">
    <text evidence="1">The sequence shown here is derived from an EMBL/GenBank/DDBJ whole genome shotgun (WGS) entry which is preliminary data.</text>
</comment>